<feature type="transmembrane region" description="Helical" evidence="1">
    <location>
        <begin position="162"/>
        <end position="184"/>
    </location>
</feature>
<dbReference type="Gene3D" id="1.20.144.10">
    <property type="entry name" value="Phosphatidic acid phosphatase type 2/haloperoxidase"/>
    <property type="match status" value="1"/>
</dbReference>
<feature type="transmembrane region" description="Helical" evidence="1">
    <location>
        <begin position="362"/>
        <end position="380"/>
    </location>
</feature>
<feature type="domain" description="Phosphatidic acid phosphatase type 2/haloperoxidase" evidence="2">
    <location>
        <begin position="287"/>
        <end position="380"/>
    </location>
</feature>
<dbReference type="SUPFAM" id="SSF48317">
    <property type="entry name" value="Acid phosphatase/Vanadium-dependent haloperoxidase"/>
    <property type="match status" value="1"/>
</dbReference>
<evidence type="ECO:0000313" key="4">
    <source>
        <dbReference type="Proteomes" id="UP001236620"/>
    </source>
</evidence>
<dbReference type="Pfam" id="PF01569">
    <property type="entry name" value="PAP2"/>
    <property type="match status" value="1"/>
</dbReference>
<dbReference type="InterPro" id="IPR000326">
    <property type="entry name" value="PAP2/HPO"/>
</dbReference>
<proteinExistence type="predicted"/>
<feature type="transmembrane region" description="Helical" evidence="1">
    <location>
        <begin position="196"/>
        <end position="217"/>
    </location>
</feature>
<dbReference type="RefSeq" id="WP_307444678.1">
    <property type="nucleotide sequence ID" value="NZ_JAUSWP010000002.1"/>
</dbReference>
<feature type="transmembrane region" description="Helical" evidence="1">
    <location>
        <begin position="306"/>
        <end position="326"/>
    </location>
</feature>
<keyword evidence="1" id="KW-0812">Transmembrane</keyword>
<dbReference type="EMBL" id="JAUSWP010000002">
    <property type="protein sequence ID" value="MDQ0567745.1"/>
    <property type="molecule type" value="Genomic_DNA"/>
</dbReference>
<dbReference type="InterPro" id="IPR036938">
    <property type="entry name" value="PAP2/HPO_sf"/>
</dbReference>
<feature type="transmembrane region" description="Helical" evidence="1">
    <location>
        <begin position="338"/>
        <end position="356"/>
    </location>
</feature>
<keyword evidence="1" id="KW-1133">Transmembrane helix</keyword>
<reference evidence="3" key="1">
    <citation type="submission" date="2023-07" db="EMBL/GenBank/DDBJ databases">
        <title>Genomic Encyclopedia of Type Strains, Phase IV (KMG-IV): sequencing the most valuable type-strain genomes for metagenomic binning, comparative biology and taxonomic classification.</title>
        <authorList>
            <person name="Goeker M."/>
        </authorList>
    </citation>
    <scope>NUCLEOTIDE SEQUENCE [LARGE SCALE GENOMIC DNA]</scope>
    <source>
        <strain evidence="3">DSM 22019</strain>
    </source>
</reference>
<dbReference type="CDD" id="cd01610">
    <property type="entry name" value="PAP2_like"/>
    <property type="match status" value="1"/>
</dbReference>
<gene>
    <name evidence="3" type="ORF">J2Z63_000388</name>
</gene>
<feature type="transmembrane region" description="Helical" evidence="1">
    <location>
        <begin position="21"/>
        <end position="43"/>
    </location>
</feature>
<keyword evidence="1" id="KW-0472">Membrane</keyword>
<organism evidence="3 4">
    <name type="scientific">Mycoplasma yeatsii</name>
    <dbReference type="NCBI Taxonomy" id="51365"/>
    <lineage>
        <taxon>Bacteria</taxon>
        <taxon>Bacillati</taxon>
        <taxon>Mycoplasmatota</taxon>
        <taxon>Mollicutes</taxon>
        <taxon>Mycoplasmataceae</taxon>
        <taxon>Mycoplasma</taxon>
    </lineage>
</organism>
<sequence length="403" mass="48030">MKSYKEVQKLSEFELKQIKDKYLKMITIIVLTLHLLALIALIFSTPWKWDFALLEFFSKGLDYEVVKWWSRTYELAGDSEVAIFYVCSWMIILESIFKWLVQRSENNIFKKHKYVIKLVYLIVLSTWVVWVVRTINNQFKFVNDFERHWDIVFWDKIHYRQILNVIIPINQTIILAICFYWIHFKLARREEFLTNRYWLGAIKVIVLGLITSVVILIKGLTSRPFYINVVFGDLLKQLDNDQQKHIIDYYKDQTHYRYGFLDQSANSINQYISNAFGEFKEWPWYRFNGFFNPSIHTNQFNTIHSWAFPSGHTSATIMGGFAIFTLFKHDKYITLKKIIASFIYLLHLLSMSFALVVTRGHWVSDVAFSYVLVILILIIGEKVFNKINYWIDIKFSNKVITDN</sequence>
<evidence type="ECO:0000256" key="1">
    <source>
        <dbReference type="SAM" id="Phobius"/>
    </source>
</evidence>
<feature type="transmembrane region" description="Helical" evidence="1">
    <location>
        <begin position="114"/>
        <end position="132"/>
    </location>
</feature>
<accession>A0ABU0NE72</accession>
<dbReference type="Proteomes" id="UP001236620">
    <property type="component" value="Unassembled WGS sequence"/>
</dbReference>
<protein>
    <submittedName>
        <fullName evidence="3">Membrane-associated phospholipid phosphatase</fullName>
    </submittedName>
</protein>
<feature type="transmembrane region" description="Helical" evidence="1">
    <location>
        <begin position="82"/>
        <end position="102"/>
    </location>
</feature>
<name>A0ABU0NE72_9MOLU</name>
<comment type="caution">
    <text evidence="3">The sequence shown here is derived from an EMBL/GenBank/DDBJ whole genome shotgun (WGS) entry which is preliminary data.</text>
</comment>
<evidence type="ECO:0000313" key="3">
    <source>
        <dbReference type="EMBL" id="MDQ0567745.1"/>
    </source>
</evidence>
<keyword evidence="4" id="KW-1185">Reference proteome</keyword>
<evidence type="ECO:0000259" key="2">
    <source>
        <dbReference type="Pfam" id="PF01569"/>
    </source>
</evidence>